<accession>A5FT42</accession>
<organism evidence="3 4">
    <name type="scientific">Acidiphilium cryptum (strain JF-5)</name>
    <dbReference type="NCBI Taxonomy" id="349163"/>
    <lineage>
        <taxon>Bacteria</taxon>
        <taxon>Pseudomonadati</taxon>
        <taxon>Pseudomonadota</taxon>
        <taxon>Alphaproteobacteria</taxon>
        <taxon>Acetobacterales</taxon>
        <taxon>Acidocellaceae</taxon>
        <taxon>Acidiphilium</taxon>
    </lineage>
</organism>
<protein>
    <submittedName>
        <fullName evidence="3">Uncharacterized protein</fullName>
    </submittedName>
</protein>
<keyword evidence="4" id="KW-1185">Reference proteome</keyword>
<keyword evidence="2" id="KW-0472">Membrane</keyword>
<gene>
    <name evidence="3" type="ordered locus">Acry_3149</name>
</gene>
<evidence type="ECO:0000256" key="2">
    <source>
        <dbReference type="SAM" id="Phobius"/>
    </source>
</evidence>
<keyword evidence="2" id="KW-0812">Transmembrane</keyword>
<keyword evidence="3" id="KW-0614">Plasmid</keyword>
<evidence type="ECO:0000313" key="4">
    <source>
        <dbReference type="Proteomes" id="UP000000245"/>
    </source>
</evidence>
<dbReference type="Proteomes" id="UP000000245">
    <property type="component" value="Plasmid pACRY01"/>
</dbReference>
<feature type="region of interest" description="Disordered" evidence="1">
    <location>
        <begin position="130"/>
        <end position="150"/>
    </location>
</feature>
<sequence length="150" mass="16090">MVCVVVVTGAPSIGGAAAVAVVEVLVCCVVVVVAVSGEPPPQPARTRTAPLIHVASRMRAAVVLFDRMMSSGSFRGRVWRRCVGRGASVWHRCNRGGAGGLADRTVFAAIGRLPRLRRIPGRIDAAAGFGRAQRAARRRHDRRPRHRGRL</sequence>
<dbReference type="AlphaFoldDB" id="A5FT42"/>
<feature type="compositionally biased region" description="Basic residues" evidence="1">
    <location>
        <begin position="134"/>
        <end position="150"/>
    </location>
</feature>
<evidence type="ECO:0000313" key="3">
    <source>
        <dbReference type="EMBL" id="ABQ28774.1"/>
    </source>
</evidence>
<dbReference type="EMBL" id="CP000689">
    <property type="protein sequence ID" value="ABQ28774.1"/>
    <property type="molecule type" value="Genomic_DNA"/>
</dbReference>
<keyword evidence="2" id="KW-1133">Transmembrane helix</keyword>
<evidence type="ECO:0000256" key="1">
    <source>
        <dbReference type="SAM" id="MobiDB-lite"/>
    </source>
</evidence>
<dbReference type="HOGENOM" id="CLU_1736569_0_0_5"/>
<reference evidence="3 4" key="1">
    <citation type="submission" date="2007-05" db="EMBL/GenBank/DDBJ databases">
        <title>Complete sequence of plasmid1 pACRY01 of Acidiphilium cryptum JF-5.</title>
        <authorList>
            <consortium name="US DOE Joint Genome Institute"/>
            <person name="Copeland A."/>
            <person name="Lucas S."/>
            <person name="Lapidus A."/>
            <person name="Barry K."/>
            <person name="Detter J.C."/>
            <person name="Glavina del Rio T."/>
            <person name="Hammon N."/>
            <person name="Israni S."/>
            <person name="Dalin E."/>
            <person name="Tice H."/>
            <person name="Pitluck S."/>
            <person name="Sims D."/>
            <person name="Brettin T."/>
            <person name="Bruce D."/>
            <person name="Han C."/>
            <person name="Schmutz J."/>
            <person name="Larimer F."/>
            <person name="Land M."/>
            <person name="Hauser L."/>
            <person name="Kyrpides N."/>
            <person name="Kim E."/>
            <person name="Magnuson T."/>
            <person name="Richardson P."/>
        </authorList>
    </citation>
    <scope>NUCLEOTIDE SEQUENCE [LARGE SCALE GENOMIC DNA]</scope>
    <source>
        <strain evidence="4">JF-5</strain>
        <plasmid evidence="4">Plasmid pACRY01</plasmid>
    </source>
</reference>
<geneLocation type="plasmid" evidence="3 4">
    <name>pACRY01</name>
</geneLocation>
<proteinExistence type="predicted"/>
<feature type="transmembrane region" description="Helical" evidence="2">
    <location>
        <begin position="12"/>
        <end position="35"/>
    </location>
</feature>
<dbReference type="KEGG" id="acr:Acry_3149"/>
<name>A5FT42_ACICJ</name>